<feature type="compositionally biased region" description="Basic and acidic residues" evidence="1">
    <location>
        <begin position="12"/>
        <end position="25"/>
    </location>
</feature>
<evidence type="ECO:0000313" key="3">
    <source>
        <dbReference type="Proteomes" id="UP000199696"/>
    </source>
</evidence>
<sequence>MDDGGGIGMSFRRPDDRAESERLLDAARAGQPPPGADPLARLLAAASAPGDSTELAGEEQALAAFRAARANPSAAPAPAPRWGRFRVGVAAWTAGIAAVATAGVAVAAVNLDRSEVPTPTPPPPSTVSAGTSAGSTGAGSPSRPAQSRAASPSTGAPVPSAEPGPTGSGDPGKPAPPGNLAGHCRAYLAKSAEQRARALDTPGFAGLVTAAGGAEQVEEYCVRLVPEAVGKPPPDARSTRSPEATSMRPPARATGKPDAG</sequence>
<dbReference type="EMBL" id="FMHY01000002">
    <property type="protein sequence ID" value="SCL52494.1"/>
    <property type="molecule type" value="Genomic_DNA"/>
</dbReference>
<organism evidence="2 3">
    <name type="scientific">Micromonospora eburnea</name>
    <dbReference type="NCBI Taxonomy" id="227316"/>
    <lineage>
        <taxon>Bacteria</taxon>
        <taxon>Bacillati</taxon>
        <taxon>Actinomycetota</taxon>
        <taxon>Actinomycetes</taxon>
        <taxon>Micromonosporales</taxon>
        <taxon>Micromonosporaceae</taxon>
        <taxon>Micromonospora</taxon>
    </lineage>
</organism>
<feature type="region of interest" description="Disordered" evidence="1">
    <location>
        <begin position="114"/>
        <end position="182"/>
    </location>
</feature>
<proteinExistence type="predicted"/>
<keyword evidence="3" id="KW-1185">Reference proteome</keyword>
<feature type="compositionally biased region" description="Low complexity" evidence="1">
    <location>
        <begin position="126"/>
        <end position="153"/>
    </location>
</feature>
<gene>
    <name evidence="2" type="ORF">GA0070604_2570</name>
</gene>
<accession>A0A1C6UEW4</accession>
<name>A0A1C6UEW4_9ACTN</name>
<dbReference type="Proteomes" id="UP000199696">
    <property type="component" value="Unassembled WGS sequence"/>
</dbReference>
<feature type="region of interest" description="Disordered" evidence="1">
    <location>
        <begin position="1"/>
        <end position="39"/>
    </location>
</feature>
<feature type="region of interest" description="Disordered" evidence="1">
    <location>
        <begin position="227"/>
        <end position="260"/>
    </location>
</feature>
<evidence type="ECO:0000256" key="1">
    <source>
        <dbReference type="SAM" id="MobiDB-lite"/>
    </source>
</evidence>
<evidence type="ECO:0000313" key="2">
    <source>
        <dbReference type="EMBL" id="SCL52494.1"/>
    </source>
</evidence>
<dbReference type="STRING" id="227316.GA0070604_2570"/>
<reference evidence="3" key="1">
    <citation type="submission" date="2016-06" db="EMBL/GenBank/DDBJ databases">
        <authorList>
            <person name="Varghese N."/>
            <person name="Submissions Spin"/>
        </authorList>
    </citation>
    <scope>NUCLEOTIDE SEQUENCE [LARGE SCALE GENOMIC DNA]</scope>
    <source>
        <strain evidence="3">DSM 44814</strain>
    </source>
</reference>
<protein>
    <submittedName>
        <fullName evidence="2">Uncharacterized protein</fullName>
    </submittedName>
</protein>
<dbReference type="AlphaFoldDB" id="A0A1C6UEW4"/>